<reference evidence="1 2" key="1">
    <citation type="submission" date="2021-06" db="EMBL/GenBank/DDBJ databases">
        <title>Caerostris extrusa draft genome.</title>
        <authorList>
            <person name="Kono N."/>
            <person name="Arakawa K."/>
        </authorList>
    </citation>
    <scope>NUCLEOTIDE SEQUENCE [LARGE SCALE GENOMIC DNA]</scope>
</reference>
<keyword evidence="2" id="KW-1185">Reference proteome</keyword>
<comment type="caution">
    <text evidence="1">The sequence shown here is derived from an EMBL/GenBank/DDBJ whole genome shotgun (WGS) entry which is preliminary data.</text>
</comment>
<dbReference type="Proteomes" id="UP001054945">
    <property type="component" value="Unassembled WGS sequence"/>
</dbReference>
<proteinExistence type="predicted"/>
<dbReference type="EMBL" id="BPLR01011132">
    <property type="protein sequence ID" value="GIY44355.1"/>
    <property type="molecule type" value="Genomic_DNA"/>
</dbReference>
<evidence type="ECO:0000313" key="1">
    <source>
        <dbReference type="EMBL" id="GIY44355.1"/>
    </source>
</evidence>
<accession>A0AAV4TDL0</accession>
<dbReference type="AlphaFoldDB" id="A0AAV4TDL0"/>
<evidence type="ECO:0000313" key="2">
    <source>
        <dbReference type="Proteomes" id="UP001054945"/>
    </source>
</evidence>
<name>A0AAV4TDL0_CAEEX</name>
<organism evidence="1 2">
    <name type="scientific">Caerostris extrusa</name>
    <name type="common">Bark spider</name>
    <name type="synonym">Caerostris bankana</name>
    <dbReference type="NCBI Taxonomy" id="172846"/>
    <lineage>
        <taxon>Eukaryota</taxon>
        <taxon>Metazoa</taxon>
        <taxon>Ecdysozoa</taxon>
        <taxon>Arthropoda</taxon>
        <taxon>Chelicerata</taxon>
        <taxon>Arachnida</taxon>
        <taxon>Araneae</taxon>
        <taxon>Araneomorphae</taxon>
        <taxon>Entelegynae</taxon>
        <taxon>Araneoidea</taxon>
        <taxon>Araneidae</taxon>
        <taxon>Caerostris</taxon>
    </lineage>
</organism>
<gene>
    <name evidence="1" type="ORF">CEXT_667561</name>
</gene>
<protein>
    <submittedName>
        <fullName evidence="1">Uncharacterized protein</fullName>
    </submittedName>
</protein>
<feature type="non-terminal residue" evidence="1">
    <location>
        <position position="22"/>
    </location>
</feature>
<sequence length="22" mass="2658">MSDKKCLKVWSHRHSLIYLSPE</sequence>